<evidence type="ECO:0000256" key="4">
    <source>
        <dbReference type="ARBA" id="ARBA00023163"/>
    </source>
</evidence>
<keyword evidence="5" id="KW-0539">Nucleus</keyword>
<dbReference type="InterPro" id="IPR036864">
    <property type="entry name" value="Zn2-C6_fun-type_DNA-bd_sf"/>
</dbReference>
<dbReference type="CDD" id="cd00067">
    <property type="entry name" value="GAL4"/>
    <property type="match status" value="2"/>
</dbReference>
<evidence type="ECO:0000256" key="6">
    <source>
        <dbReference type="SAM" id="MobiDB-lite"/>
    </source>
</evidence>
<dbReference type="Gene3D" id="4.10.240.10">
    <property type="entry name" value="Zn(2)-C6 fungal-type DNA-binding domain"/>
    <property type="match status" value="1"/>
</dbReference>
<evidence type="ECO:0000256" key="3">
    <source>
        <dbReference type="ARBA" id="ARBA00023125"/>
    </source>
</evidence>
<dbReference type="AlphaFoldDB" id="A0AAV9NHQ8"/>
<dbReference type="GO" id="GO:0000981">
    <property type="term" value="F:DNA-binding transcription factor activity, RNA polymerase II-specific"/>
    <property type="evidence" value="ECO:0007669"/>
    <property type="project" value="InterPro"/>
</dbReference>
<dbReference type="PANTHER" id="PTHR37534">
    <property type="entry name" value="TRANSCRIPTIONAL ACTIVATOR PROTEIN UGA3"/>
    <property type="match status" value="1"/>
</dbReference>
<keyword evidence="9" id="KW-1185">Reference proteome</keyword>
<name>A0AAV9NHQ8_9EURO</name>
<dbReference type="InterPro" id="IPR001138">
    <property type="entry name" value="Zn2Cys6_DnaBD"/>
</dbReference>
<accession>A0AAV9NHQ8</accession>
<organism evidence="8 9">
    <name type="scientific">Exophiala bonariae</name>
    <dbReference type="NCBI Taxonomy" id="1690606"/>
    <lineage>
        <taxon>Eukaryota</taxon>
        <taxon>Fungi</taxon>
        <taxon>Dikarya</taxon>
        <taxon>Ascomycota</taxon>
        <taxon>Pezizomycotina</taxon>
        <taxon>Eurotiomycetes</taxon>
        <taxon>Chaetothyriomycetidae</taxon>
        <taxon>Chaetothyriales</taxon>
        <taxon>Herpotrichiellaceae</taxon>
        <taxon>Exophiala</taxon>
    </lineage>
</organism>
<dbReference type="PANTHER" id="PTHR37534:SF46">
    <property type="entry name" value="ZN(II)2CYS6 TRANSCRIPTION FACTOR (EUROFUNG)"/>
    <property type="match status" value="1"/>
</dbReference>
<dbReference type="GO" id="GO:0003677">
    <property type="term" value="F:DNA binding"/>
    <property type="evidence" value="ECO:0007669"/>
    <property type="project" value="UniProtKB-KW"/>
</dbReference>
<evidence type="ECO:0000256" key="1">
    <source>
        <dbReference type="ARBA" id="ARBA00004123"/>
    </source>
</evidence>
<evidence type="ECO:0000256" key="5">
    <source>
        <dbReference type="ARBA" id="ARBA00023242"/>
    </source>
</evidence>
<dbReference type="SMART" id="SM00066">
    <property type="entry name" value="GAL4"/>
    <property type="match status" value="2"/>
</dbReference>
<protein>
    <recommendedName>
        <fullName evidence="7">Zn(2)-C6 fungal-type domain-containing protein</fullName>
    </recommendedName>
</protein>
<gene>
    <name evidence="8" type="ORF">LTR84_012869</name>
</gene>
<comment type="caution">
    <text evidence="8">The sequence shown here is derived from an EMBL/GenBank/DDBJ whole genome shotgun (WGS) entry which is preliminary data.</text>
</comment>
<dbReference type="RefSeq" id="XP_064707552.1">
    <property type="nucleotide sequence ID" value="XM_064856376.1"/>
</dbReference>
<dbReference type="EMBL" id="JAVRRD010000009">
    <property type="protein sequence ID" value="KAK5055121.1"/>
    <property type="molecule type" value="Genomic_DNA"/>
</dbReference>
<dbReference type="SUPFAM" id="SSF57701">
    <property type="entry name" value="Zn2/Cys6 DNA-binding domain"/>
    <property type="match status" value="2"/>
</dbReference>
<evidence type="ECO:0000313" key="8">
    <source>
        <dbReference type="EMBL" id="KAK5055121.1"/>
    </source>
</evidence>
<dbReference type="Pfam" id="PF00172">
    <property type="entry name" value="Zn_clus"/>
    <property type="match status" value="2"/>
</dbReference>
<comment type="subcellular location">
    <subcellularLocation>
        <location evidence="1">Nucleus</location>
    </subcellularLocation>
</comment>
<feature type="region of interest" description="Disordered" evidence="6">
    <location>
        <begin position="425"/>
        <end position="445"/>
    </location>
</feature>
<proteinExistence type="predicted"/>
<reference evidence="8 9" key="1">
    <citation type="submission" date="2023-08" db="EMBL/GenBank/DDBJ databases">
        <title>Black Yeasts Isolated from many extreme environments.</title>
        <authorList>
            <person name="Coleine C."/>
            <person name="Stajich J.E."/>
            <person name="Selbmann L."/>
        </authorList>
    </citation>
    <scope>NUCLEOTIDE SEQUENCE [LARGE SCALE GENOMIC DNA]</scope>
    <source>
        <strain evidence="8 9">CCFEE 5792</strain>
    </source>
</reference>
<dbReference type="GO" id="GO:0005634">
    <property type="term" value="C:nucleus"/>
    <property type="evidence" value="ECO:0007669"/>
    <property type="project" value="UniProtKB-SubCell"/>
</dbReference>
<dbReference type="Pfam" id="PF11951">
    <property type="entry name" value="Fungal_trans_2"/>
    <property type="match status" value="1"/>
</dbReference>
<dbReference type="PROSITE" id="PS50048">
    <property type="entry name" value="ZN2_CY6_FUNGAL_2"/>
    <property type="match status" value="1"/>
</dbReference>
<dbReference type="PROSITE" id="PS00463">
    <property type="entry name" value="ZN2_CY6_FUNGAL_1"/>
    <property type="match status" value="1"/>
</dbReference>
<feature type="compositionally biased region" description="Polar residues" evidence="6">
    <location>
        <begin position="426"/>
        <end position="438"/>
    </location>
</feature>
<dbReference type="GeneID" id="89981006"/>
<dbReference type="InterPro" id="IPR021858">
    <property type="entry name" value="Fun_TF"/>
</dbReference>
<keyword evidence="2" id="KW-0805">Transcription regulation</keyword>
<feature type="domain" description="Zn(2)-C6 fungal-type" evidence="7">
    <location>
        <begin position="128"/>
        <end position="158"/>
    </location>
</feature>
<dbReference type="Proteomes" id="UP001358417">
    <property type="component" value="Unassembled WGS sequence"/>
</dbReference>
<sequence>MTLSYWCYRFARRSPHYDINLGRQSDKPSRDCLHDLRRDLANDVALHGLQSNTFCLVQTNNEEAGDTMSQHIVCLRCARIKQACDGGTPCGRCQRLDLLCEPKEHALRSVEGSLPTLKRAKIIRTHTGCLTCKKRRRKCDEARPRCSDCRRLCLDCKYANPAAQPTASAQPVEKPSSRGSSKAASPTYEVAVFKDNVLDFDGEIVAEMFDSDDWDSLIEQSSPMIHPRIPFCASNSGSPPDSLPELSLVALSTAPSLSLDEDKSLLNHYMKVVAGVLSRRDDQKTNPYLSKILPVALQNQLVMNSVLALSASHWRKLNPSISRRGTIHQTNALQSLAQLLPNIEHDSADAALSATLLLCMIELFDGASSHWKLHLDGARRLLSAIDRRPRSSQISAFTTFYRQLYHYLDSATTISTCHPPLLELTEGNSKPDLSSPASSGRGDFGDEESLYGVPKSLFHFVDKINSLAYQRKFREDPIFENMFQASATKLEEELCQWSQDRNLGEPTISSSEEASVKYATIAFEQALQLRLHQVVNGYSIEHEKVGVCVGNILESIQEIRYGNPLESSLTFPLVMAGSSCSTENERMIIRDRFLIMERTLGFRYIYTAHELVQRVWKQRDSGLSTDDVNWAAIRYFQIPGLALI</sequence>
<evidence type="ECO:0000313" key="9">
    <source>
        <dbReference type="Proteomes" id="UP001358417"/>
    </source>
</evidence>
<dbReference type="GO" id="GO:0008270">
    <property type="term" value="F:zinc ion binding"/>
    <property type="evidence" value="ECO:0007669"/>
    <property type="project" value="InterPro"/>
</dbReference>
<feature type="region of interest" description="Disordered" evidence="6">
    <location>
        <begin position="165"/>
        <end position="185"/>
    </location>
</feature>
<evidence type="ECO:0000259" key="7">
    <source>
        <dbReference type="PROSITE" id="PS50048"/>
    </source>
</evidence>
<keyword evidence="3" id="KW-0238">DNA-binding</keyword>
<keyword evidence="4" id="KW-0804">Transcription</keyword>
<evidence type="ECO:0000256" key="2">
    <source>
        <dbReference type="ARBA" id="ARBA00023015"/>
    </source>
</evidence>